<evidence type="ECO:0000256" key="2">
    <source>
        <dbReference type="ARBA" id="ARBA00022475"/>
    </source>
</evidence>
<evidence type="ECO:0000256" key="7">
    <source>
        <dbReference type="ARBA" id="ARBA00023136"/>
    </source>
</evidence>
<dbReference type="GO" id="GO:0005886">
    <property type="term" value="C:plasma membrane"/>
    <property type="evidence" value="ECO:0007669"/>
    <property type="project" value="UniProtKB-SubCell"/>
</dbReference>
<dbReference type="GO" id="GO:0016763">
    <property type="term" value="F:pentosyltransferase activity"/>
    <property type="evidence" value="ECO:0007669"/>
    <property type="project" value="TreeGrafter"/>
</dbReference>
<feature type="transmembrane region" description="Helical" evidence="8">
    <location>
        <begin position="182"/>
        <end position="197"/>
    </location>
</feature>
<evidence type="ECO:0000259" key="9">
    <source>
        <dbReference type="Pfam" id="PF13231"/>
    </source>
</evidence>
<dbReference type="InterPro" id="IPR050297">
    <property type="entry name" value="LipidA_mod_glycosyltrf_83"/>
</dbReference>
<evidence type="ECO:0000256" key="3">
    <source>
        <dbReference type="ARBA" id="ARBA00022676"/>
    </source>
</evidence>
<feature type="transmembrane region" description="Helical" evidence="8">
    <location>
        <begin position="324"/>
        <end position="344"/>
    </location>
</feature>
<accession>A0A0G0UK01</accession>
<keyword evidence="4" id="KW-0808">Transferase</keyword>
<evidence type="ECO:0000256" key="1">
    <source>
        <dbReference type="ARBA" id="ARBA00004651"/>
    </source>
</evidence>
<keyword evidence="2" id="KW-1003">Cell membrane</keyword>
<feature type="transmembrane region" description="Helical" evidence="8">
    <location>
        <begin position="136"/>
        <end position="152"/>
    </location>
</feature>
<keyword evidence="5 8" id="KW-0812">Transmembrane</keyword>
<proteinExistence type="predicted"/>
<reference evidence="10 11" key="1">
    <citation type="journal article" date="2015" name="Nature">
        <title>rRNA introns, odd ribosomes, and small enigmatic genomes across a large radiation of phyla.</title>
        <authorList>
            <person name="Brown C.T."/>
            <person name="Hug L.A."/>
            <person name="Thomas B.C."/>
            <person name="Sharon I."/>
            <person name="Castelle C.J."/>
            <person name="Singh A."/>
            <person name="Wilkins M.J."/>
            <person name="Williams K.H."/>
            <person name="Banfield J.F."/>
        </authorList>
    </citation>
    <scope>NUCLEOTIDE SEQUENCE [LARGE SCALE GENOMIC DNA]</scope>
</reference>
<name>A0A0G0UK01_9BACT</name>
<comment type="subcellular location">
    <subcellularLocation>
        <location evidence="1">Cell membrane</location>
        <topology evidence="1">Multi-pass membrane protein</topology>
    </subcellularLocation>
</comment>
<dbReference type="Proteomes" id="UP000034531">
    <property type="component" value="Unassembled WGS sequence"/>
</dbReference>
<feature type="domain" description="Glycosyltransferase RgtA/B/C/D-like" evidence="9">
    <location>
        <begin position="60"/>
        <end position="201"/>
    </location>
</feature>
<dbReference type="PANTHER" id="PTHR33908:SF11">
    <property type="entry name" value="MEMBRANE PROTEIN"/>
    <property type="match status" value="1"/>
</dbReference>
<feature type="transmembrane region" description="Helical" evidence="8">
    <location>
        <begin position="218"/>
        <end position="239"/>
    </location>
</feature>
<dbReference type="AlphaFoldDB" id="A0A0G0UK01"/>
<dbReference type="GO" id="GO:0009103">
    <property type="term" value="P:lipopolysaccharide biosynthetic process"/>
    <property type="evidence" value="ECO:0007669"/>
    <property type="project" value="UniProtKB-ARBA"/>
</dbReference>
<keyword evidence="7 8" id="KW-0472">Membrane</keyword>
<evidence type="ECO:0000256" key="6">
    <source>
        <dbReference type="ARBA" id="ARBA00022989"/>
    </source>
</evidence>
<feature type="transmembrane region" description="Helical" evidence="8">
    <location>
        <begin position="301"/>
        <end position="318"/>
    </location>
</feature>
<evidence type="ECO:0000313" key="11">
    <source>
        <dbReference type="Proteomes" id="UP000034531"/>
    </source>
</evidence>
<keyword evidence="6 8" id="KW-1133">Transmembrane helix</keyword>
<comment type="caution">
    <text evidence="10">The sequence shown here is derived from an EMBL/GenBank/DDBJ whole genome shotgun (WGS) entry which is preliminary data.</text>
</comment>
<evidence type="ECO:0000256" key="8">
    <source>
        <dbReference type="SAM" id="Phobius"/>
    </source>
</evidence>
<evidence type="ECO:0000256" key="4">
    <source>
        <dbReference type="ARBA" id="ARBA00022679"/>
    </source>
</evidence>
<dbReference type="Pfam" id="PF13231">
    <property type="entry name" value="PMT_2"/>
    <property type="match status" value="1"/>
</dbReference>
<dbReference type="InterPro" id="IPR038731">
    <property type="entry name" value="RgtA/B/C-like"/>
</dbReference>
<dbReference type="EMBL" id="LBYI01000010">
    <property type="protein sequence ID" value="KKR50582.1"/>
    <property type="molecule type" value="Genomic_DNA"/>
</dbReference>
<feature type="transmembrane region" description="Helical" evidence="8">
    <location>
        <begin position="113"/>
        <end position="130"/>
    </location>
</feature>
<sequence>MKIKKSSLIFTCTLIFSAFLSIVLRWNLLNFLLTTDEGAYAYITYFWQQGNKLYTDVWLDRPQGIFLIYRLVFNTFGDTTEAIRLFAAVYNSLTVIAIGALGKKLFNWQTGAISAFLFTIFSSGIAVEGFTANTELFINLPAIISIYFLLRIDTLSKRNNYINLILGGLFAGLPFLIKGSGISAILFATLYTVYLVIQKNKGVKATFFKKDNLLPFMSLILGFTIAIAPAFMHGFMLGIKNYLWGMIGWRVFEYNILTNVNQQLNKFLQAAILIAPEWTLIIVLFVLWLFLIKKNTAKQKFVLKLFLSTSFLVAAMGGQWHRHYFVQILPALSLIGGAATYNLINLTNNRVLACLLTIYLFINGLSIFMLINAIALFSKDMTQIVSYVYNNSFFPYNLNDKVANYITNHTDSTDTIYVFFSQSQIYYLTKRKPAYPITFTAHVLTDHKFEDNLISIIESQKGPKYLVNYKSYEYNMKKFPKLKSSIDKYYFLDSEIEDIQFLRKSGLTK</sequence>
<keyword evidence="3" id="KW-0328">Glycosyltransferase</keyword>
<organism evidence="10 11">
    <name type="scientific">Candidatus Curtissbacteria bacterium GW2011_GWA1_40_16</name>
    <dbReference type="NCBI Taxonomy" id="1618405"/>
    <lineage>
        <taxon>Bacteria</taxon>
        <taxon>Candidatus Curtissiibacteriota</taxon>
    </lineage>
</organism>
<gene>
    <name evidence="10" type="ORF">UT84_C0010G0005</name>
</gene>
<dbReference type="PANTHER" id="PTHR33908">
    <property type="entry name" value="MANNOSYLTRANSFERASE YKCB-RELATED"/>
    <property type="match status" value="1"/>
</dbReference>
<protein>
    <recommendedName>
        <fullName evidence="9">Glycosyltransferase RgtA/B/C/D-like domain-containing protein</fullName>
    </recommendedName>
</protein>
<feature type="transmembrane region" description="Helical" evidence="8">
    <location>
        <begin position="267"/>
        <end position="289"/>
    </location>
</feature>
<evidence type="ECO:0000256" key="5">
    <source>
        <dbReference type="ARBA" id="ARBA00022692"/>
    </source>
</evidence>
<evidence type="ECO:0000313" key="10">
    <source>
        <dbReference type="EMBL" id="KKR50582.1"/>
    </source>
</evidence>
<feature type="transmembrane region" description="Helical" evidence="8">
    <location>
        <begin position="351"/>
        <end position="377"/>
    </location>
</feature>